<dbReference type="PROSITE" id="PS51885">
    <property type="entry name" value="NEPRILYSIN"/>
    <property type="match status" value="1"/>
</dbReference>
<dbReference type="OrthoDB" id="6775918at2759"/>
<comment type="caution">
    <text evidence="2">The sequence shown here is derived from an EMBL/GenBank/DDBJ whole genome shotgun (WGS) entry which is preliminary data.</text>
</comment>
<evidence type="ECO:0000313" key="3">
    <source>
        <dbReference type="Proteomes" id="UP000708208"/>
    </source>
</evidence>
<sequence>MTASRQPEANFIHRGANNYMSINNEEIINPCRPWKPLSGWIYSWSVNVLPVLLLVFAGVAVVTVIFFFLFGSKELISPRSYNNYSAERINVILGNKIDPCQDFGRSVCTRGGTGTAEVNQRLLSSTFDETARTVLHEIKLLLTDPSTSHKPKAIIMAKYLYNDCMHNSLYDSNDLEFLPFFTDDKPIIEWPITEEQWSQSEPSLERILALIFAHRGQSIFVVNLSEDDSSMFMLTLNLGVPVDLRNIGNQKIFAAVQALSNWKIDDPKTKMKKSVIIGEMREFENNFGKLFETVKCEVDELDIGEGNDGYYEEIALDYIHRQMSQNCLKQSHPSVCG</sequence>
<feature type="transmembrane region" description="Helical" evidence="1">
    <location>
        <begin position="48"/>
        <end position="70"/>
    </location>
</feature>
<organism evidence="2 3">
    <name type="scientific">Allacma fusca</name>
    <dbReference type="NCBI Taxonomy" id="39272"/>
    <lineage>
        <taxon>Eukaryota</taxon>
        <taxon>Metazoa</taxon>
        <taxon>Ecdysozoa</taxon>
        <taxon>Arthropoda</taxon>
        <taxon>Hexapoda</taxon>
        <taxon>Collembola</taxon>
        <taxon>Symphypleona</taxon>
        <taxon>Sminthuridae</taxon>
        <taxon>Allacma</taxon>
    </lineage>
</organism>
<name>A0A8J2KAB7_9HEXA</name>
<keyword evidence="1" id="KW-0812">Transmembrane</keyword>
<keyword evidence="3" id="KW-1185">Reference proteome</keyword>
<dbReference type="AlphaFoldDB" id="A0A8J2KAB7"/>
<accession>A0A8J2KAB7</accession>
<dbReference type="Proteomes" id="UP000708208">
    <property type="component" value="Unassembled WGS sequence"/>
</dbReference>
<proteinExistence type="predicted"/>
<dbReference type="EMBL" id="CAJVCH010097774">
    <property type="protein sequence ID" value="CAG7723310.1"/>
    <property type="molecule type" value="Genomic_DNA"/>
</dbReference>
<evidence type="ECO:0000313" key="2">
    <source>
        <dbReference type="EMBL" id="CAG7723310.1"/>
    </source>
</evidence>
<gene>
    <name evidence="2" type="ORF">AFUS01_LOCUS12406</name>
</gene>
<reference evidence="2" key="1">
    <citation type="submission" date="2021-06" db="EMBL/GenBank/DDBJ databases">
        <authorList>
            <person name="Hodson N. C."/>
            <person name="Mongue J. A."/>
            <person name="Jaron S. K."/>
        </authorList>
    </citation>
    <scope>NUCLEOTIDE SEQUENCE</scope>
</reference>
<keyword evidence="1" id="KW-0472">Membrane</keyword>
<protein>
    <submittedName>
        <fullName evidence="2">Uncharacterized protein</fullName>
    </submittedName>
</protein>
<dbReference type="GO" id="GO:0004222">
    <property type="term" value="F:metalloendopeptidase activity"/>
    <property type="evidence" value="ECO:0007669"/>
    <property type="project" value="InterPro"/>
</dbReference>
<dbReference type="InterPro" id="IPR000718">
    <property type="entry name" value="Peptidase_M13"/>
</dbReference>
<keyword evidence="1" id="KW-1133">Transmembrane helix</keyword>
<evidence type="ECO:0000256" key="1">
    <source>
        <dbReference type="SAM" id="Phobius"/>
    </source>
</evidence>
<dbReference type="GO" id="GO:0006508">
    <property type="term" value="P:proteolysis"/>
    <property type="evidence" value="ECO:0007669"/>
    <property type="project" value="InterPro"/>
</dbReference>